<evidence type="ECO:0000313" key="2">
    <source>
        <dbReference type="Proteomes" id="UP000585474"/>
    </source>
</evidence>
<name>A0A7J0FM88_9ERIC</name>
<reference evidence="1 2" key="1">
    <citation type="submission" date="2019-07" db="EMBL/GenBank/DDBJ databases">
        <title>De Novo Assembly of kiwifruit Actinidia rufa.</title>
        <authorList>
            <person name="Sugita-Konishi S."/>
            <person name="Sato K."/>
            <person name="Mori E."/>
            <person name="Abe Y."/>
            <person name="Kisaki G."/>
            <person name="Hamano K."/>
            <person name="Suezawa K."/>
            <person name="Otani M."/>
            <person name="Fukuda T."/>
            <person name="Manabe T."/>
            <person name="Gomi K."/>
            <person name="Tabuchi M."/>
            <person name="Akimitsu K."/>
            <person name="Kataoka I."/>
        </authorList>
    </citation>
    <scope>NUCLEOTIDE SEQUENCE [LARGE SCALE GENOMIC DNA]</scope>
    <source>
        <strain evidence="2">cv. Fuchu</strain>
    </source>
</reference>
<sequence length="122" mass="12938">MHFQIEVLASSHLGALLSLHRGALQNFCTFLKASPCALVPLWILQVHPSGIPALALRASVQQLLSSSILLANITGLMSDSSSSYLDISPPIDIAISLLSPVASPVFLENYECSSTSFKASSL</sequence>
<organism evidence="1 2">
    <name type="scientific">Actinidia rufa</name>
    <dbReference type="NCBI Taxonomy" id="165716"/>
    <lineage>
        <taxon>Eukaryota</taxon>
        <taxon>Viridiplantae</taxon>
        <taxon>Streptophyta</taxon>
        <taxon>Embryophyta</taxon>
        <taxon>Tracheophyta</taxon>
        <taxon>Spermatophyta</taxon>
        <taxon>Magnoliopsida</taxon>
        <taxon>eudicotyledons</taxon>
        <taxon>Gunneridae</taxon>
        <taxon>Pentapetalae</taxon>
        <taxon>asterids</taxon>
        <taxon>Ericales</taxon>
        <taxon>Actinidiaceae</taxon>
        <taxon>Actinidia</taxon>
    </lineage>
</organism>
<dbReference type="AlphaFoldDB" id="A0A7J0FM88"/>
<gene>
    <name evidence="1" type="ORF">Acr_13g0006800</name>
</gene>
<dbReference type="Proteomes" id="UP000585474">
    <property type="component" value="Unassembled WGS sequence"/>
</dbReference>
<proteinExistence type="predicted"/>
<keyword evidence="2" id="KW-1185">Reference proteome</keyword>
<evidence type="ECO:0000313" key="1">
    <source>
        <dbReference type="EMBL" id="GFY99279.1"/>
    </source>
</evidence>
<accession>A0A7J0FM88</accession>
<dbReference type="EMBL" id="BJWL01000013">
    <property type="protein sequence ID" value="GFY99279.1"/>
    <property type="molecule type" value="Genomic_DNA"/>
</dbReference>
<protein>
    <submittedName>
        <fullName evidence="1">Uncharacterized protein</fullName>
    </submittedName>
</protein>
<comment type="caution">
    <text evidence="1">The sequence shown here is derived from an EMBL/GenBank/DDBJ whole genome shotgun (WGS) entry which is preliminary data.</text>
</comment>